<dbReference type="Proteomes" id="UP000295468">
    <property type="component" value="Unassembled WGS sequence"/>
</dbReference>
<keyword evidence="4 8" id="KW-0812">Transmembrane</keyword>
<evidence type="ECO:0000259" key="12">
    <source>
        <dbReference type="Pfam" id="PF07715"/>
    </source>
</evidence>
<name>A0A4R6TPN6_9FLAO</name>
<keyword evidence="6 8" id="KW-0472">Membrane</keyword>
<dbReference type="Gene3D" id="2.60.40.1120">
    <property type="entry name" value="Carboxypeptidase-like, regulatory domain"/>
    <property type="match status" value="1"/>
</dbReference>
<dbReference type="InterPro" id="IPR012910">
    <property type="entry name" value="Plug_dom"/>
</dbReference>
<dbReference type="EMBL" id="SNYI01000001">
    <property type="protein sequence ID" value="TDQ33265.1"/>
    <property type="molecule type" value="Genomic_DNA"/>
</dbReference>
<dbReference type="InterPro" id="IPR008969">
    <property type="entry name" value="CarboxyPept-like_regulatory"/>
</dbReference>
<dbReference type="InterPro" id="IPR039426">
    <property type="entry name" value="TonB-dep_rcpt-like"/>
</dbReference>
<keyword evidence="7 8" id="KW-0998">Cell outer membrane</keyword>
<gene>
    <name evidence="13" type="ORF">CLV82_1103</name>
</gene>
<sequence length="986" mass="108208">MKQVKQYLSLLLFLVPALMLAQVNVSGTVTDSGSGEPLPGVSIVIKGTTTGTTTDFDGNYSINAQNGDILQFSYIAFKTKEIRVTGSELNVTLQEDTEQLDEVVVIGYGSVRKEDLTGAVNLVTSKDFNKGQVSSPQQLIQGKVAGVSIVNGGGAPGEGSNFLVRGIGSLNLNSNPLFVVDGVPLNDGGVGGSRNPLNLINPNDIEAISVLKDASATSIYGSRAANGVVLITTKKGKAGEFSFNLRTNTSVFEPVNQVDVLNPAQFRKLVRDTGNQDFIDRLGSASTDWQDLIYRTAFGSDHSLSAVGAAFGVPLRASLGYSDQDGILSGDNFNRVTASVNLTPRLLDDHLKFEINARVARTENTFADRGAIGSAVSFDPTKPVYDQNSPFYAFTDENGTDFGYYTWLNAAGTNQLNLAPTNPVAILDLIDDQATVDRFVGNLKADYQLHWVPGLTATVNGGYDLSKSEGGKIIPNNFPTAATGYDGRTEQYTQEAKNYLFDAYLNYKKEFGDHNLDVTGGYSYQRFEFDNFSNNVERILNADGSLNDEASLNETFIDKSRNVLLSYFGRLNYDFDGRYLLTATLRADASSKLNPDDRWGYFPSAALAWNIHNEDFLAEGPFDQLKLRVGYGEVGNVNGLGDYNFLTRYVISTPSAQYQFGDSFYRTYRPEPINEDLRWEVGNTLNAGIDFAVLESRISGSVNAYIKTTEDLIATTVVDPFTNFGNTISANIGDMENRGVEVELNLVPVRTQDLEWSINYNISVNDNEITRLPDTQEVGGISGGVGNTIQRHQVGAAPFSYYVYKQIYDANGKPIEGAYADLNDDGQINSEDRYLYKNPYADVLMGLSTNLTYKNWDFSAVSRASIGNYNYNNVASTTALNGVFSNDILRNIPADYLRTEFQQFTETNLLSDYFIENASFFRLDNITLGYTLAEGFFGNPLRFYASGQNLLVVTNYNGLDPEITGGIDNNFYPRPRVLTIGLDINF</sequence>
<comment type="subcellular location">
    <subcellularLocation>
        <location evidence="1 8">Cell outer membrane</location>
        <topology evidence="1 8">Multi-pass membrane protein</topology>
    </subcellularLocation>
</comment>
<dbReference type="Gene3D" id="2.40.170.20">
    <property type="entry name" value="TonB-dependent receptor, beta-barrel domain"/>
    <property type="match status" value="1"/>
</dbReference>
<feature type="domain" description="TonB-dependent receptor-like beta-barrel" evidence="11">
    <location>
        <begin position="396"/>
        <end position="950"/>
    </location>
</feature>
<dbReference type="AlphaFoldDB" id="A0A4R6TPN6"/>
<evidence type="ECO:0000256" key="7">
    <source>
        <dbReference type="ARBA" id="ARBA00023237"/>
    </source>
</evidence>
<dbReference type="Pfam" id="PF07715">
    <property type="entry name" value="Plug"/>
    <property type="match status" value="1"/>
</dbReference>
<comment type="caution">
    <text evidence="13">The sequence shown here is derived from an EMBL/GenBank/DDBJ whole genome shotgun (WGS) entry which is preliminary data.</text>
</comment>
<dbReference type="Gene3D" id="2.170.130.10">
    <property type="entry name" value="TonB-dependent receptor, plug domain"/>
    <property type="match status" value="1"/>
</dbReference>
<dbReference type="RefSeq" id="WP_133643266.1">
    <property type="nucleotide sequence ID" value="NZ_SNYI01000001.1"/>
</dbReference>
<keyword evidence="14" id="KW-1185">Reference proteome</keyword>
<dbReference type="OrthoDB" id="9768177at2"/>
<evidence type="ECO:0000256" key="5">
    <source>
        <dbReference type="ARBA" id="ARBA00023077"/>
    </source>
</evidence>
<dbReference type="NCBIfam" id="TIGR04057">
    <property type="entry name" value="SusC_RagA_signa"/>
    <property type="match status" value="1"/>
</dbReference>
<dbReference type="FunFam" id="2.60.40.1120:FF:000003">
    <property type="entry name" value="Outer membrane protein Omp121"/>
    <property type="match status" value="1"/>
</dbReference>
<evidence type="ECO:0000313" key="13">
    <source>
        <dbReference type="EMBL" id="TDQ33265.1"/>
    </source>
</evidence>
<dbReference type="PROSITE" id="PS52016">
    <property type="entry name" value="TONB_DEPENDENT_REC_3"/>
    <property type="match status" value="1"/>
</dbReference>
<keyword evidence="3 8" id="KW-1134">Transmembrane beta strand</keyword>
<feature type="chain" id="PRO_5020821371" evidence="10">
    <location>
        <begin position="22"/>
        <end position="986"/>
    </location>
</feature>
<proteinExistence type="inferred from homology"/>
<organism evidence="13 14">
    <name type="scientific">Zeaxanthinibacter enoshimensis</name>
    <dbReference type="NCBI Taxonomy" id="392009"/>
    <lineage>
        <taxon>Bacteria</taxon>
        <taxon>Pseudomonadati</taxon>
        <taxon>Bacteroidota</taxon>
        <taxon>Flavobacteriia</taxon>
        <taxon>Flavobacteriales</taxon>
        <taxon>Flavobacteriaceae</taxon>
        <taxon>Zeaxanthinibacter</taxon>
    </lineage>
</organism>
<evidence type="ECO:0000259" key="11">
    <source>
        <dbReference type="Pfam" id="PF00593"/>
    </source>
</evidence>
<keyword evidence="2 8" id="KW-0813">Transport</keyword>
<dbReference type="InterPro" id="IPR037066">
    <property type="entry name" value="Plug_dom_sf"/>
</dbReference>
<dbReference type="GO" id="GO:0009279">
    <property type="term" value="C:cell outer membrane"/>
    <property type="evidence" value="ECO:0007669"/>
    <property type="project" value="UniProtKB-SubCell"/>
</dbReference>
<dbReference type="InterPro" id="IPR000531">
    <property type="entry name" value="Beta-barrel_TonB"/>
</dbReference>
<evidence type="ECO:0000313" key="14">
    <source>
        <dbReference type="Proteomes" id="UP000295468"/>
    </source>
</evidence>
<evidence type="ECO:0000256" key="9">
    <source>
        <dbReference type="RuleBase" id="RU003357"/>
    </source>
</evidence>
<dbReference type="NCBIfam" id="TIGR04056">
    <property type="entry name" value="OMP_RagA_SusC"/>
    <property type="match status" value="1"/>
</dbReference>
<reference evidence="13 14" key="1">
    <citation type="submission" date="2019-03" db="EMBL/GenBank/DDBJ databases">
        <title>Genomic Encyclopedia of Archaeal and Bacterial Type Strains, Phase II (KMG-II): from individual species to whole genera.</title>
        <authorList>
            <person name="Goeker M."/>
        </authorList>
    </citation>
    <scope>NUCLEOTIDE SEQUENCE [LARGE SCALE GENOMIC DNA]</scope>
    <source>
        <strain evidence="13 14">DSM 18435</strain>
    </source>
</reference>
<evidence type="ECO:0000256" key="1">
    <source>
        <dbReference type="ARBA" id="ARBA00004571"/>
    </source>
</evidence>
<feature type="signal peptide" evidence="10">
    <location>
        <begin position="1"/>
        <end position="21"/>
    </location>
</feature>
<evidence type="ECO:0000256" key="3">
    <source>
        <dbReference type="ARBA" id="ARBA00022452"/>
    </source>
</evidence>
<dbReference type="SUPFAM" id="SSF56935">
    <property type="entry name" value="Porins"/>
    <property type="match status" value="1"/>
</dbReference>
<evidence type="ECO:0000256" key="8">
    <source>
        <dbReference type="PROSITE-ProRule" id="PRU01360"/>
    </source>
</evidence>
<keyword evidence="5 9" id="KW-0798">TonB box</keyword>
<evidence type="ECO:0000256" key="4">
    <source>
        <dbReference type="ARBA" id="ARBA00022692"/>
    </source>
</evidence>
<accession>A0A4R6TPN6</accession>
<evidence type="ECO:0000256" key="6">
    <source>
        <dbReference type="ARBA" id="ARBA00023136"/>
    </source>
</evidence>
<evidence type="ECO:0000256" key="2">
    <source>
        <dbReference type="ARBA" id="ARBA00022448"/>
    </source>
</evidence>
<dbReference type="SUPFAM" id="SSF49464">
    <property type="entry name" value="Carboxypeptidase regulatory domain-like"/>
    <property type="match status" value="1"/>
</dbReference>
<keyword evidence="13" id="KW-0675">Receptor</keyword>
<dbReference type="Pfam" id="PF13715">
    <property type="entry name" value="CarbopepD_reg_2"/>
    <property type="match status" value="1"/>
</dbReference>
<evidence type="ECO:0000256" key="10">
    <source>
        <dbReference type="SAM" id="SignalP"/>
    </source>
</evidence>
<keyword evidence="10" id="KW-0732">Signal</keyword>
<feature type="domain" description="TonB-dependent receptor plug" evidence="12">
    <location>
        <begin position="113"/>
        <end position="228"/>
    </location>
</feature>
<comment type="similarity">
    <text evidence="8 9">Belongs to the TonB-dependent receptor family.</text>
</comment>
<dbReference type="InterPro" id="IPR023997">
    <property type="entry name" value="TonB-dep_OMP_SusC/RagA_CS"/>
</dbReference>
<dbReference type="InterPro" id="IPR036942">
    <property type="entry name" value="Beta-barrel_TonB_sf"/>
</dbReference>
<protein>
    <submittedName>
        <fullName evidence="13">Iron complex outermembrane receptor protein</fullName>
    </submittedName>
</protein>
<dbReference type="FunFam" id="2.170.130.10:FF:000008">
    <property type="entry name" value="SusC/RagA family TonB-linked outer membrane protein"/>
    <property type="match status" value="1"/>
</dbReference>
<dbReference type="InterPro" id="IPR023996">
    <property type="entry name" value="TonB-dep_OMP_SusC/RagA"/>
</dbReference>
<dbReference type="Pfam" id="PF00593">
    <property type="entry name" value="TonB_dep_Rec_b-barrel"/>
    <property type="match status" value="1"/>
</dbReference>